<keyword evidence="1" id="KW-0472">Membrane</keyword>
<name>A0A1H0PF22_9ACTN</name>
<evidence type="ECO:0000256" key="1">
    <source>
        <dbReference type="SAM" id="Phobius"/>
    </source>
</evidence>
<dbReference type="RefSeq" id="WP_157695406.1">
    <property type="nucleotide sequence ID" value="NZ_LT629710.1"/>
</dbReference>
<gene>
    <name evidence="2" type="ORF">SAMN04515671_2739</name>
</gene>
<evidence type="ECO:0000313" key="3">
    <source>
        <dbReference type="Proteomes" id="UP000198741"/>
    </source>
</evidence>
<keyword evidence="3" id="KW-1185">Reference proteome</keyword>
<protein>
    <submittedName>
        <fullName evidence="2">Uncharacterized protein</fullName>
    </submittedName>
</protein>
<dbReference type="STRING" id="1090615.SAMN04515671_2739"/>
<keyword evidence="1" id="KW-1133">Transmembrane helix</keyword>
<feature type="transmembrane region" description="Helical" evidence="1">
    <location>
        <begin position="44"/>
        <end position="62"/>
    </location>
</feature>
<organism evidence="2 3">
    <name type="scientific">Nakamurella panacisegetis</name>
    <dbReference type="NCBI Taxonomy" id="1090615"/>
    <lineage>
        <taxon>Bacteria</taxon>
        <taxon>Bacillati</taxon>
        <taxon>Actinomycetota</taxon>
        <taxon>Actinomycetes</taxon>
        <taxon>Nakamurellales</taxon>
        <taxon>Nakamurellaceae</taxon>
        <taxon>Nakamurella</taxon>
    </lineage>
</organism>
<proteinExistence type="predicted"/>
<sequence>MTGPPPAYPPTRTTSRGAHLVVAAGIGLVAALVLYVIRAPLSRSLAAGVVFAVGSFVLLRASEVPALAWPATPPSKADELGQIQRWRLNGFDALTHRPPGLSPDLRRRLAALASAIAARRHVVIGSPAAIALLGRGHHDLLFPPERAEGDPRPDPPTSAQLIDLIDRLLELGSSSPSEGP</sequence>
<dbReference type="EMBL" id="LT629710">
    <property type="protein sequence ID" value="SDP03350.1"/>
    <property type="molecule type" value="Genomic_DNA"/>
</dbReference>
<feature type="transmembrane region" description="Helical" evidence="1">
    <location>
        <begin position="20"/>
        <end position="37"/>
    </location>
</feature>
<reference evidence="2 3" key="1">
    <citation type="submission" date="2016-10" db="EMBL/GenBank/DDBJ databases">
        <authorList>
            <person name="de Groot N.N."/>
        </authorList>
    </citation>
    <scope>NUCLEOTIDE SEQUENCE [LARGE SCALE GENOMIC DNA]</scope>
    <source>
        <strain evidence="3">P4-7,KCTC 19426,CECT 7604</strain>
    </source>
</reference>
<keyword evidence="1" id="KW-0812">Transmembrane</keyword>
<evidence type="ECO:0000313" key="2">
    <source>
        <dbReference type="EMBL" id="SDP03350.1"/>
    </source>
</evidence>
<accession>A0A1H0PF22</accession>
<dbReference type="AlphaFoldDB" id="A0A1H0PF22"/>
<dbReference type="Proteomes" id="UP000198741">
    <property type="component" value="Chromosome I"/>
</dbReference>